<sequence length="122" mass="13569">MTCFLRSVIAALLICSATATLADAPEIITVSAERSGMGWRIDVTIRHNDTGWDHYADGWEILDANGKRLGLRKLMHPHVDEQPFTRSLRSVMVPDGTEVIYIRARCSTDGWHGDQVAVPLSH</sequence>
<evidence type="ECO:0000256" key="1">
    <source>
        <dbReference type="SAM" id="SignalP"/>
    </source>
</evidence>
<dbReference type="EMBL" id="CYSC01000016">
    <property type="protein sequence ID" value="CUH71003.1"/>
    <property type="molecule type" value="Genomic_DNA"/>
</dbReference>
<dbReference type="RefSeq" id="WP_058242328.1">
    <property type="nucleotide sequence ID" value="NZ_CYSB01000041.1"/>
</dbReference>
<feature type="chain" id="PRO_5009792474" description="Secreted protein" evidence="1">
    <location>
        <begin position="23"/>
        <end position="122"/>
    </location>
</feature>
<keyword evidence="1" id="KW-0732">Signal</keyword>
<reference evidence="2 4" key="2">
    <citation type="submission" date="2015-09" db="EMBL/GenBank/DDBJ databases">
        <authorList>
            <person name="Rodrigo-Torres L."/>
            <person name="Arahal D.R."/>
        </authorList>
    </citation>
    <scope>NUCLEOTIDE SEQUENCE [LARGE SCALE GENOMIC DNA]</scope>
    <source>
        <strain evidence="2 4">CECT 5118</strain>
    </source>
</reference>
<dbReference type="AlphaFoldDB" id="A0A0P1FNT9"/>
<reference evidence="3 5" key="1">
    <citation type="submission" date="2015-09" db="EMBL/GenBank/DDBJ databases">
        <authorList>
            <consortium name="Swine Surveillance"/>
        </authorList>
    </citation>
    <scope>NUCLEOTIDE SEQUENCE [LARGE SCALE GENOMIC DNA]</scope>
    <source>
        <strain evidence="3 5">5120</strain>
    </source>
</reference>
<organism evidence="3 5">
    <name type="scientific">Thalassovita autumnalis</name>
    <dbReference type="NCBI Taxonomy" id="2072972"/>
    <lineage>
        <taxon>Bacteria</taxon>
        <taxon>Pseudomonadati</taxon>
        <taxon>Pseudomonadota</taxon>
        <taxon>Alphaproteobacteria</taxon>
        <taxon>Rhodobacterales</taxon>
        <taxon>Roseobacteraceae</taxon>
        <taxon>Thalassovita</taxon>
    </lineage>
</organism>
<keyword evidence="4" id="KW-1185">Reference proteome</keyword>
<feature type="signal peptide" evidence="1">
    <location>
        <begin position="1"/>
        <end position="22"/>
    </location>
</feature>
<dbReference type="OrthoDB" id="573055at2"/>
<dbReference type="Proteomes" id="UP000051887">
    <property type="component" value="Unassembled WGS sequence"/>
</dbReference>
<evidence type="ECO:0000313" key="2">
    <source>
        <dbReference type="EMBL" id="CUH69789.1"/>
    </source>
</evidence>
<gene>
    <name evidence="2" type="ORF">TL5118_03759</name>
    <name evidence="3" type="ORF">TL5120_00783</name>
</gene>
<dbReference type="Proteomes" id="UP000051086">
    <property type="component" value="Unassembled WGS sequence"/>
</dbReference>
<accession>A0A0P1FNT9</accession>
<evidence type="ECO:0000313" key="3">
    <source>
        <dbReference type="EMBL" id="CUH71003.1"/>
    </source>
</evidence>
<evidence type="ECO:0008006" key="6">
    <source>
        <dbReference type="Google" id="ProtNLM"/>
    </source>
</evidence>
<protein>
    <recommendedName>
        <fullName evidence="6">Secreted protein</fullName>
    </recommendedName>
</protein>
<proteinExistence type="predicted"/>
<evidence type="ECO:0000313" key="5">
    <source>
        <dbReference type="Proteomes" id="UP000051887"/>
    </source>
</evidence>
<evidence type="ECO:0000313" key="4">
    <source>
        <dbReference type="Proteomes" id="UP000051086"/>
    </source>
</evidence>
<name>A0A0P1FNT9_9RHOB</name>
<dbReference type="EMBL" id="CYSB01000041">
    <property type="protein sequence ID" value="CUH69789.1"/>
    <property type="molecule type" value="Genomic_DNA"/>
</dbReference>